<dbReference type="NCBIfam" id="TIGR01188">
    <property type="entry name" value="drrA"/>
    <property type="match status" value="1"/>
</dbReference>
<keyword evidence="7" id="KW-0472">Membrane</keyword>
<reference evidence="11 12" key="1">
    <citation type="submission" date="2019-11" db="EMBL/GenBank/DDBJ databases">
        <authorList>
            <person name="He Y."/>
        </authorList>
    </citation>
    <scope>NUCLEOTIDE SEQUENCE [LARGE SCALE GENOMIC DNA]</scope>
    <source>
        <strain evidence="11 12">SCSIO 58843</strain>
    </source>
</reference>
<keyword evidence="12" id="KW-1185">Reference proteome</keyword>
<dbReference type="GO" id="GO:0046677">
    <property type="term" value="P:response to antibiotic"/>
    <property type="evidence" value="ECO:0007669"/>
    <property type="project" value="UniProtKB-KW"/>
</dbReference>
<dbReference type="PANTHER" id="PTHR42711:SF19">
    <property type="entry name" value="DOXORUBICIN RESISTANCE ATP-BINDING PROTEIN DRRA"/>
    <property type="match status" value="1"/>
</dbReference>
<evidence type="ECO:0000256" key="1">
    <source>
        <dbReference type="ARBA" id="ARBA00004413"/>
    </source>
</evidence>
<dbReference type="InterPro" id="IPR017871">
    <property type="entry name" value="ABC_transporter-like_CS"/>
</dbReference>
<evidence type="ECO:0000259" key="10">
    <source>
        <dbReference type="PROSITE" id="PS50893"/>
    </source>
</evidence>
<evidence type="ECO:0000256" key="4">
    <source>
        <dbReference type="ARBA" id="ARBA00022741"/>
    </source>
</evidence>
<keyword evidence="6" id="KW-1278">Translocase</keyword>
<evidence type="ECO:0000256" key="6">
    <source>
        <dbReference type="ARBA" id="ARBA00022967"/>
    </source>
</evidence>
<name>A0A5Q2RJT9_9ACTN</name>
<dbReference type="InterPro" id="IPR003593">
    <property type="entry name" value="AAA+_ATPase"/>
</dbReference>
<comment type="subcellular location">
    <subcellularLocation>
        <location evidence="1">Cell membrane</location>
        <topology evidence="1">Peripheral membrane protein</topology>
        <orientation evidence="1">Cytoplasmic side</orientation>
    </subcellularLocation>
</comment>
<dbReference type="FunFam" id="3.40.50.300:FF:000589">
    <property type="entry name" value="ABC transporter, ATP-binding subunit"/>
    <property type="match status" value="1"/>
</dbReference>
<evidence type="ECO:0000256" key="7">
    <source>
        <dbReference type="ARBA" id="ARBA00023136"/>
    </source>
</evidence>
<protein>
    <submittedName>
        <fullName evidence="11">ATP-binding cassette domain-containing protein</fullName>
    </submittedName>
</protein>
<evidence type="ECO:0000256" key="8">
    <source>
        <dbReference type="ARBA" id="ARBA00023251"/>
    </source>
</evidence>
<evidence type="ECO:0000256" key="9">
    <source>
        <dbReference type="ARBA" id="ARBA00049985"/>
    </source>
</evidence>
<comment type="similarity">
    <text evidence="9">Belongs to the ABC transporter superfamily. Drug exporter-1 (DrugE1) (TC 3.A.1.105) family.</text>
</comment>
<dbReference type="AlphaFoldDB" id="A0A5Q2RJT9"/>
<dbReference type="Gene3D" id="3.40.50.300">
    <property type="entry name" value="P-loop containing nucleotide triphosphate hydrolases"/>
    <property type="match status" value="1"/>
</dbReference>
<evidence type="ECO:0000256" key="2">
    <source>
        <dbReference type="ARBA" id="ARBA00022448"/>
    </source>
</evidence>
<keyword evidence="8" id="KW-0046">Antibiotic resistance</keyword>
<organism evidence="11 12">
    <name type="scientific">Actinomarinicola tropica</name>
    <dbReference type="NCBI Taxonomy" id="2789776"/>
    <lineage>
        <taxon>Bacteria</taxon>
        <taxon>Bacillati</taxon>
        <taxon>Actinomycetota</taxon>
        <taxon>Acidimicrobiia</taxon>
        <taxon>Acidimicrobiales</taxon>
        <taxon>Iamiaceae</taxon>
        <taxon>Actinomarinicola</taxon>
    </lineage>
</organism>
<keyword evidence="3" id="KW-1003">Cell membrane</keyword>
<dbReference type="Pfam" id="PF00005">
    <property type="entry name" value="ABC_tran"/>
    <property type="match status" value="1"/>
</dbReference>
<dbReference type="EMBL" id="CP045851">
    <property type="protein sequence ID" value="QGG97068.1"/>
    <property type="molecule type" value="Genomic_DNA"/>
</dbReference>
<dbReference type="InterPro" id="IPR050763">
    <property type="entry name" value="ABC_transporter_ATP-binding"/>
</dbReference>
<dbReference type="PROSITE" id="PS50893">
    <property type="entry name" value="ABC_TRANSPORTER_2"/>
    <property type="match status" value="1"/>
</dbReference>
<keyword evidence="2" id="KW-0813">Transport</keyword>
<dbReference type="GO" id="GO:0005886">
    <property type="term" value="C:plasma membrane"/>
    <property type="evidence" value="ECO:0007669"/>
    <property type="project" value="UniProtKB-SubCell"/>
</dbReference>
<dbReference type="PROSITE" id="PS00211">
    <property type="entry name" value="ABC_TRANSPORTER_1"/>
    <property type="match status" value="1"/>
</dbReference>
<evidence type="ECO:0000313" key="11">
    <source>
        <dbReference type="EMBL" id="QGG97068.1"/>
    </source>
</evidence>
<feature type="domain" description="ABC transporter" evidence="10">
    <location>
        <begin position="2"/>
        <end position="232"/>
    </location>
</feature>
<dbReference type="InterPro" id="IPR005894">
    <property type="entry name" value="DrrA"/>
</dbReference>
<dbReference type="InterPro" id="IPR003439">
    <property type="entry name" value="ABC_transporter-like_ATP-bd"/>
</dbReference>
<dbReference type="SUPFAM" id="SSF52540">
    <property type="entry name" value="P-loop containing nucleoside triphosphate hydrolases"/>
    <property type="match status" value="1"/>
</dbReference>
<keyword evidence="4" id="KW-0547">Nucleotide-binding</keyword>
<dbReference type="PANTHER" id="PTHR42711">
    <property type="entry name" value="ABC TRANSPORTER ATP-BINDING PROTEIN"/>
    <property type="match status" value="1"/>
</dbReference>
<dbReference type="RefSeq" id="WP_153761168.1">
    <property type="nucleotide sequence ID" value="NZ_CP045851.1"/>
</dbReference>
<accession>A0A5Q2RJT9</accession>
<dbReference type="GO" id="GO:1900753">
    <property type="term" value="P:doxorubicin transport"/>
    <property type="evidence" value="ECO:0007669"/>
    <property type="project" value="InterPro"/>
</dbReference>
<dbReference type="Proteomes" id="UP000334019">
    <property type="component" value="Chromosome"/>
</dbReference>
<evidence type="ECO:0000313" key="12">
    <source>
        <dbReference type="Proteomes" id="UP000334019"/>
    </source>
</evidence>
<dbReference type="GO" id="GO:0016887">
    <property type="term" value="F:ATP hydrolysis activity"/>
    <property type="evidence" value="ECO:0007669"/>
    <property type="project" value="InterPro"/>
</dbReference>
<dbReference type="InterPro" id="IPR027417">
    <property type="entry name" value="P-loop_NTPase"/>
</dbReference>
<dbReference type="GO" id="GO:0043215">
    <property type="term" value="P:daunorubicin transport"/>
    <property type="evidence" value="ECO:0007669"/>
    <property type="project" value="InterPro"/>
</dbReference>
<evidence type="ECO:0000256" key="3">
    <source>
        <dbReference type="ARBA" id="ARBA00022475"/>
    </source>
</evidence>
<dbReference type="GO" id="GO:0005524">
    <property type="term" value="F:ATP binding"/>
    <property type="evidence" value="ECO:0007669"/>
    <property type="project" value="UniProtKB-KW"/>
</dbReference>
<gene>
    <name evidence="11" type="ORF">GH723_09910</name>
</gene>
<dbReference type="KEGG" id="atq:GH723_09910"/>
<sequence>MVEAEGLRKSFGRTTALRGVSLEVPEGSVLGLLGPNGAGKTTTVRILTTLLRADAGHARIDGVDVAADPIGARARIGLTGQFSAVDDRLTARENLIHVGRLHHLGRDEASRRTGILLERFDLVDAARRPVGGFSGGMRRRLDIAMSLIGDPAVLFLDEPTTGLDPRSRLAVWELVGELRAAGTTIVLTTQYLDEAERLADDVVVIDHGAVIAHGTTEELTRRVGGDRVVVVPERGAARRAAEALVPLATGRIEPVDGGAALSVPVAALDGALPATVRALDRAGVPIVDVRARRATLDDVFFALTGHPAAPDDADDEEGRS</sequence>
<dbReference type="SMART" id="SM00382">
    <property type="entry name" value="AAA"/>
    <property type="match status" value="1"/>
</dbReference>
<evidence type="ECO:0000256" key="5">
    <source>
        <dbReference type="ARBA" id="ARBA00022840"/>
    </source>
</evidence>
<keyword evidence="5 11" id="KW-0067">ATP-binding</keyword>
<proteinExistence type="inferred from homology"/>